<sequence>MVGMSLLPSSMSNCFEPDGQWTDETKDLVRFLFSLPKERMLRRGCSLGEERAKRLDVLLKHFDPARYRRLLEWCLADEGSKNGDKVGWEAEGVNKRVRIIFAEFHQIACRDVENGLLGSQWDGEELDDHVAAMMSRSMGAFYQLIKIANGETDRIRYWA</sequence>
<reference evidence="1 2" key="1">
    <citation type="journal article" date="2023" name="Commun. Biol.">
        <title>Genome analysis of Parmales, the sister group of diatoms, reveals the evolutionary specialization of diatoms from phago-mixotrophs to photoautotrophs.</title>
        <authorList>
            <person name="Ban H."/>
            <person name="Sato S."/>
            <person name="Yoshikawa S."/>
            <person name="Yamada K."/>
            <person name="Nakamura Y."/>
            <person name="Ichinomiya M."/>
            <person name="Sato N."/>
            <person name="Blanc-Mathieu R."/>
            <person name="Endo H."/>
            <person name="Kuwata A."/>
            <person name="Ogata H."/>
        </authorList>
    </citation>
    <scope>NUCLEOTIDE SEQUENCE [LARGE SCALE GENOMIC DNA]</scope>
</reference>
<comment type="caution">
    <text evidence="1">The sequence shown here is derived from an EMBL/GenBank/DDBJ whole genome shotgun (WGS) entry which is preliminary data.</text>
</comment>
<keyword evidence="2" id="KW-1185">Reference proteome</keyword>
<name>A0ABQ6MWA2_9STRA</name>
<proteinExistence type="predicted"/>
<evidence type="ECO:0000313" key="2">
    <source>
        <dbReference type="Proteomes" id="UP001165060"/>
    </source>
</evidence>
<gene>
    <name evidence="1" type="ORF">TeGR_g14786</name>
</gene>
<accession>A0ABQ6MWA2</accession>
<organism evidence="1 2">
    <name type="scientific">Tetraparma gracilis</name>
    <dbReference type="NCBI Taxonomy" id="2962635"/>
    <lineage>
        <taxon>Eukaryota</taxon>
        <taxon>Sar</taxon>
        <taxon>Stramenopiles</taxon>
        <taxon>Ochrophyta</taxon>
        <taxon>Bolidophyceae</taxon>
        <taxon>Parmales</taxon>
        <taxon>Triparmaceae</taxon>
        <taxon>Tetraparma</taxon>
    </lineage>
</organism>
<dbReference type="EMBL" id="BRYB01003275">
    <property type="protein sequence ID" value="GMI33947.1"/>
    <property type="molecule type" value="Genomic_DNA"/>
</dbReference>
<evidence type="ECO:0000313" key="1">
    <source>
        <dbReference type="EMBL" id="GMI33947.1"/>
    </source>
</evidence>
<protein>
    <submittedName>
        <fullName evidence="1">Uncharacterized protein</fullName>
    </submittedName>
</protein>
<dbReference type="Proteomes" id="UP001165060">
    <property type="component" value="Unassembled WGS sequence"/>
</dbReference>